<reference evidence="1" key="1">
    <citation type="journal article" date="2023" name="Mol. Phylogenet. Evol.">
        <title>Genome-scale phylogeny and comparative genomics of the fungal order Sordariales.</title>
        <authorList>
            <person name="Hensen N."/>
            <person name="Bonometti L."/>
            <person name="Westerberg I."/>
            <person name="Brannstrom I.O."/>
            <person name="Guillou S."/>
            <person name="Cros-Aarteil S."/>
            <person name="Calhoun S."/>
            <person name="Haridas S."/>
            <person name="Kuo A."/>
            <person name="Mondo S."/>
            <person name="Pangilinan J."/>
            <person name="Riley R."/>
            <person name="LaButti K."/>
            <person name="Andreopoulos B."/>
            <person name="Lipzen A."/>
            <person name="Chen C."/>
            <person name="Yan M."/>
            <person name="Daum C."/>
            <person name="Ng V."/>
            <person name="Clum A."/>
            <person name="Steindorff A."/>
            <person name="Ohm R.A."/>
            <person name="Martin F."/>
            <person name="Silar P."/>
            <person name="Natvig D.O."/>
            <person name="Lalanne C."/>
            <person name="Gautier V."/>
            <person name="Ament-Velasquez S.L."/>
            <person name="Kruys A."/>
            <person name="Hutchinson M.I."/>
            <person name="Powell A.J."/>
            <person name="Barry K."/>
            <person name="Miller A.N."/>
            <person name="Grigoriev I.V."/>
            <person name="Debuchy R."/>
            <person name="Gladieux P."/>
            <person name="Hiltunen Thoren M."/>
            <person name="Johannesson H."/>
        </authorList>
    </citation>
    <scope>NUCLEOTIDE SEQUENCE</scope>
    <source>
        <strain evidence="1">CBS 731.68</strain>
    </source>
</reference>
<keyword evidence="2" id="KW-1185">Reference proteome</keyword>
<dbReference type="EMBL" id="MU853241">
    <property type="protein sequence ID" value="KAK4120149.1"/>
    <property type="molecule type" value="Genomic_DNA"/>
</dbReference>
<protein>
    <submittedName>
        <fullName evidence="1">Uncharacterized protein</fullName>
    </submittedName>
</protein>
<organism evidence="1 2">
    <name type="scientific">Parathielavia appendiculata</name>
    <dbReference type="NCBI Taxonomy" id="2587402"/>
    <lineage>
        <taxon>Eukaryota</taxon>
        <taxon>Fungi</taxon>
        <taxon>Dikarya</taxon>
        <taxon>Ascomycota</taxon>
        <taxon>Pezizomycotina</taxon>
        <taxon>Sordariomycetes</taxon>
        <taxon>Sordariomycetidae</taxon>
        <taxon>Sordariales</taxon>
        <taxon>Chaetomiaceae</taxon>
        <taxon>Parathielavia</taxon>
    </lineage>
</organism>
<reference evidence="1" key="2">
    <citation type="submission" date="2023-05" db="EMBL/GenBank/DDBJ databases">
        <authorList>
            <consortium name="Lawrence Berkeley National Laboratory"/>
            <person name="Steindorff A."/>
            <person name="Hensen N."/>
            <person name="Bonometti L."/>
            <person name="Westerberg I."/>
            <person name="Brannstrom I.O."/>
            <person name="Guillou S."/>
            <person name="Cros-Aarteil S."/>
            <person name="Calhoun S."/>
            <person name="Haridas S."/>
            <person name="Kuo A."/>
            <person name="Mondo S."/>
            <person name="Pangilinan J."/>
            <person name="Riley R."/>
            <person name="Labutti K."/>
            <person name="Andreopoulos B."/>
            <person name="Lipzen A."/>
            <person name="Chen C."/>
            <person name="Yanf M."/>
            <person name="Daum C."/>
            <person name="Ng V."/>
            <person name="Clum A."/>
            <person name="Ohm R."/>
            <person name="Martin F."/>
            <person name="Silar P."/>
            <person name="Natvig D."/>
            <person name="Lalanne C."/>
            <person name="Gautier V."/>
            <person name="Ament-Velasquez S.L."/>
            <person name="Kruys A."/>
            <person name="Hutchinson M.I."/>
            <person name="Powell A.J."/>
            <person name="Barry K."/>
            <person name="Miller A.N."/>
            <person name="Grigoriev I.V."/>
            <person name="Debuchy R."/>
            <person name="Gladieux P."/>
            <person name="Thoren M.H."/>
            <person name="Johannesson H."/>
        </authorList>
    </citation>
    <scope>NUCLEOTIDE SEQUENCE</scope>
    <source>
        <strain evidence="1">CBS 731.68</strain>
    </source>
</reference>
<dbReference type="RefSeq" id="XP_062643921.1">
    <property type="nucleotide sequence ID" value="XM_062786068.1"/>
</dbReference>
<dbReference type="Proteomes" id="UP001302602">
    <property type="component" value="Unassembled WGS sequence"/>
</dbReference>
<accession>A0AAN6TTH6</accession>
<name>A0AAN6TTH6_9PEZI</name>
<evidence type="ECO:0000313" key="1">
    <source>
        <dbReference type="EMBL" id="KAK4120149.1"/>
    </source>
</evidence>
<proteinExistence type="predicted"/>
<comment type="caution">
    <text evidence="1">The sequence shown here is derived from an EMBL/GenBank/DDBJ whole genome shotgun (WGS) entry which is preliminary data.</text>
</comment>
<evidence type="ECO:0000313" key="2">
    <source>
        <dbReference type="Proteomes" id="UP001302602"/>
    </source>
</evidence>
<dbReference type="GeneID" id="87822834"/>
<gene>
    <name evidence="1" type="ORF">N657DRAFT_169978</name>
</gene>
<dbReference type="AlphaFoldDB" id="A0AAN6TTH6"/>
<sequence length="91" mass="10210">MSRLREVDWRPARSSPCRPRRILLVVLDMRAQTTDPVTGMTERAVFADLDPSRAVATWGFMDVVDHYSRPDLLWLGVDNGRGKSSPIQVGG</sequence>